<organism evidence="1 2">
    <name type="scientific">Methylobacterium cerastii</name>
    <dbReference type="NCBI Taxonomy" id="932741"/>
    <lineage>
        <taxon>Bacteria</taxon>
        <taxon>Pseudomonadati</taxon>
        <taxon>Pseudomonadota</taxon>
        <taxon>Alphaproteobacteria</taxon>
        <taxon>Hyphomicrobiales</taxon>
        <taxon>Methylobacteriaceae</taxon>
        <taxon>Methylobacterium</taxon>
    </lineage>
</organism>
<keyword evidence="2" id="KW-1185">Reference proteome</keyword>
<proteinExistence type="predicted"/>
<evidence type="ECO:0000313" key="1">
    <source>
        <dbReference type="EMBL" id="GJD44385.1"/>
    </source>
</evidence>
<reference evidence="1 2" key="1">
    <citation type="journal article" date="2021" name="Front. Microbiol.">
        <title>Comprehensive Comparative Genomics and Phenotyping of Methylobacterium Species.</title>
        <authorList>
            <person name="Alessa O."/>
            <person name="Ogura Y."/>
            <person name="Fujitani Y."/>
            <person name="Takami H."/>
            <person name="Hayashi T."/>
            <person name="Sahin N."/>
            <person name="Tani A."/>
        </authorList>
    </citation>
    <scope>NUCLEOTIDE SEQUENCE [LARGE SCALE GENOMIC DNA]</scope>
    <source>
        <strain evidence="1 2">DSM 23679</strain>
    </source>
</reference>
<protein>
    <submittedName>
        <fullName evidence="1">Uncharacterized protein</fullName>
    </submittedName>
</protein>
<sequence length="42" mass="4699">MRAVQDLSPTARDLALLRRLALDIVGRDEKKASVHTKRRLAG</sequence>
<comment type="caution">
    <text evidence="1">The sequence shown here is derived from an EMBL/GenBank/DDBJ whole genome shotgun (WGS) entry which is preliminary data.</text>
</comment>
<gene>
    <name evidence="1" type="ORF">AFCDBAGC_2252</name>
</gene>
<evidence type="ECO:0000313" key="2">
    <source>
        <dbReference type="Proteomes" id="UP001055117"/>
    </source>
</evidence>
<accession>A0ABQ4QGN1</accession>
<name>A0ABQ4QGN1_9HYPH</name>
<dbReference type="RefSeq" id="WP_281407946.1">
    <property type="nucleotide sequence ID" value="NZ_BPQG01000032.1"/>
</dbReference>
<dbReference type="EMBL" id="BPQG01000032">
    <property type="protein sequence ID" value="GJD44385.1"/>
    <property type="molecule type" value="Genomic_DNA"/>
</dbReference>
<dbReference type="Proteomes" id="UP001055117">
    <property type="component" value="Unassembled WGS sequence"/>
</dbReference>